<dbReference type="CDD" id="cd01135">
    <property type="entry name" value="V_A-ATPase_B"/>
    <property type="match status" value="1"/>
</dbReference>
<dbReference type="Proteomes" id="UP000001551">
    <property type="component" value="Chromosome"/>
</dbReference>
<keyword evidence="3 4" id="KW-0406">Ion transport</keyword>
<name>E6U367_ETHHY</name>
<dbReference type="InterPro" id="IPR055190">
    <property type="entry name" value="ATP-synt_VA_C"/>
</dbReference>
<evidence type="ECO:0000259" key="5">
    <source>
        <dbReference type="Pfam" id="PF00006"/>
    </source>
</evidence>
<organism evidence="8 9">
    <name type="scientific">Ethanoligenens harbinense (strain DSM 18485 / JCM 12961 / CGMCC 1.5033 / YUAN-3)</name>
    <dbReference type="NCBI Taxonomy" id="663278"/>
    <lineage>
        <taxon>Bacteria</taxon>
        <taxon>Bacillati</taxon>
        <taxon>Bacillota</taxon>
        <taxon>Clostridia</taxon>
        <taxon>Eubacteriales</taxon>
        <taxon>Oscillospiraceae</taxon>
        <taxon>Ethanoligenens</taxon>
    </lineage>
</organism>
<comment type="similarity">
    <text evidence="1 4">Belongs to the ATPase alpha/beta chains family.</text>
</comment>
<keyword evidence="4" id="KW-0066">ATP synthesis</keyword>
<dbReference type="GO" id="GO:0005524">
    <property type="term" value="F:ATP binding"/>
    <property type="evidence" value="ECO:0007669"/>
    <property type="project" value="UniProtKB-UniRule"/>
</dbReference>
<dbReference type="CDD" id="cd18118">
    <property type="entry name" value="ATP-synt_V_A-type_beta_N"/>
    <property type="match status" value="1"/>
</dbReference>
<evidence type="ECO:0000256" key="2">
    <source>
        <dbReference type="ARBA" id="ARBA00022448"/>
    </source>
</evidence>
<dbReference type="InterPro" id="IPR004100">
    <property type="entry name" value="ATPase_F1/V1/A1_a/bsu_N"/>
</dbReference>
<dbReference type="InterPro" id="IPR027417">
    <property type="entry name" value="P-loop_NTPase"/>
</dbReference>
<dbReference type="Gene3D" id="3.40.50.12240">
    <property type="match status" value="1"/>
</dbReference>
<dbReference type="Pfam" id="PF02874">
    <property type="entry name" value="ATP-synt_ab_N"/>
    <property type="match status" value="1"/>
</dbReference>
<gene>
    <name evidence="4" type="primary">atpB</name>
    <name evidence="8" type="ordered locus">Ethha_2021</name>
</gene>
<dbReference type="GO" id="GO:0046961">
    <property type="term" value="F:proton-transporting ATPase activity, rotational mechanism"/>
    <property type="evidence" value="ECO:0007669"/>
    <property type="project" value="TreeGrafter"/>
</dbReference>
<proteinExistence type="inferred from homology"/>
<evidence type="ECO:0000256" key="4">
    <source>
        <dbReference type="HAMAP-Rule" id="MF_00310"/>
    </source>
</evidence>
<protein>
    <recommendedName>
        <fullName evidence="4">V-type ATP synthase beta chain</fullName>
    </recommendedName>
    <alternativeName>
        <fullName evidence="4">V-ATPase subunit B</fullName>
    </alternativeName>
</protein>
<evidence type="ECO:0000313" key="8">
    <source>
        <dbReference type="EMBL" id="ADU27539.1"/>
    </source>
</evidence>
<evidence type="ECO:0000256" key="3">
    <source>
        <dbReference type="ARBA" id="ARBA00023065"/>
    </source>
</evidence>
<keyword evidence="4" id="KW-0375">Hydrogen ion transport</keyword>
<dbReference type="Pfam" id="PF22919">
    <property type="entry name" value="ATP-synt_VA_C"/>
    <property type="match status" value="1"/>
</dbReference>
<dbReference type="InterPro" id="IPR000194">
    <property type="entry name" value="ATPase_F1/V1/A1_a/bsu_nucl-bd"/>
</dbReference>
<dbReference type="AlphaFoldDB" id="E6U367"/>
<dbReference type="EMBL" id="CP002400">
    <property type="protein sequence ID" value="ADU27539.1"/>
    <property type="molecule type" value="Genomic_DNA"/>
</dbReference>
<dbReference type="PANTHER" id="PTHR43389:SF4">
    <property type="entry name" value="V-TYPE PROTON ATPASE SUBUNIT B"/>
    <property type="match status" value="1"/>
</dbReference>
<dbReference type="NCBIfam" id="NF003235">
    <property type="entry name" value="PRK04196.1"/>
    <property type="match status" value="1"/>
</dbReference>
<evidence type="ECO:0000259" key="7">
    <source>
        <dbReference type="Pfam" id="PF22919"/>
    </source>
</evidence>
<dbReference type="RefSeq" id="WP_013485887.1">
    <property type="nucleotide sequence ID" value="NC_014828.1"/>
</dbReference>
<accession>E6U367</accession>
<dbReference type="GO" id="GO:0046933">
    <property type="term" value="F:proton-transporting ATP synthase activity, rotational mechanism"/>
    <property type="evidence" value="ECO:0007669"/>
    <property type="project" value="UniProtKB-UniRule"/>
</dbReference>
<dbReference type="HOGENOM" id="CLU_022916_0_0_9"/>
<dbReference type="CDD" id="cd18112">
    <property type="entry name" value="ATP-synt_V_A-type_beta_C"/>
    <property type="match status" value="1"/>
</dbReference>
<keyword evidence="9" id="KW-1185">Reference proteome</keyword>
<dbReference type="InterPro" id="IPR022879">
    <property type="entry name" value="V-ATPase_su_B/beta"/>
</dbReference>
<comment type="function">
    <text evidence="4">Produces ATP from ADP in the presence of a proton gradient across the membrane. The V-type beta chain is a regulatory subunit.</text>
</comment>
<reference evidence="8 9" key="1">
    <citation type="submission" date="2010-12" db="EMBL/GenBank/DDBJ databases">
        <title>Complete sequence of Ethanoligenens harbinense YUAN-3.</title>
        <authorList>
            <person name="Lucas S."/>
            <person name="Copeland A."/>
            <person name="Lapidus A."/>
            <person name="Cheng J.-F."/>
            <person name="Bruce D."/>
            <person name="Goodwin L."/>
            <person name="Pitluck S."/>
            <person name="Chertkov O."/>
            <person name="Misra M."/>
            <person name="Detter J.C."/>
            <person name="Han C."/>
            <person name="Tapia R."/>
            <person name="Land M."/>
            <person name="Hauser L."/>
            <person name="Jeffries C."/>
            <person name="Kyrpides N."/>
            <person name="Ivanova N."/>
            <person name="Mikhailova N."/>
            <person name="Wang A."/>
            <person name="Mouttaki H."/>
            <person name="He Z."/>
            <person name="Zhou J."/>
            <person name="Hemme C.L."/>
            <person name="Woyke T."/>
        </authorList>
    </citation>
    <scope>NUCLEOTIDE SEQUENCE [LARGE SCALE GENOMIC DNA]</scope>
    <source>
        <strain evidence="9">DSM 18485 / JCM 12961 / CGMCC 1.5033 / YUAN-3</strain>
    </source>
</reference>
<dbReference type="eggNOG" id="COG1156">
    <property type="taxonomic scope" value="Bacteria"/>
</dbReference>
<evidence type="ECO:0000256" key="1">
    <source>
        <dbReference type="ARBA" id="ARBA00008936"/>
    </source>
</evidence>
<dbReference type="GO" id="GO:0007035">
    <property type="term" value="P:vacuolar acidification"/>
    <property type="evidence" value="ECO:0007669"/>
    <property type="project" value="TreeGrafter"/>
</dbReference>
<dbReference type="SUPFAM" id="SSF52540">
    <property type="entry name" value="P-loop containing nucleoside triphosphate hydrolases"/>
    <property type="match status" value="1"/>
</dbReference>
<keyword evidence="2 4" id="KW-0813">Transport</keyword>
<feature type="domain" description="ATPase F1/V1/A1 complex alpha/beta subunit N-terminal" evidence="6">
    <location>
        <begin position="10"/>
        <end position="64"/>
    </location>
</feature>
<evidence type="ECO:0000259" key="6">
    <source>
        <dbReference type="Pfam" id="PF02874"/>
    </source>
</evidence>
<dbReference type="KEGG" id="eha:Ethha_2021"/>
<dbReference type="PANTHER" id="PTHR43389">
    <property type="entry name" value="V-TYPE PROTON ATPASE SUBUNIT B"/>
    <property type="match status" value="1"/>
</dbReference>
<dbReference type="STRING" id="663278.Ethha_2021"/>
<dbReference type="Pfam" id="PF00006">
    <property type="entry name" value="ATP-synt_ab"/>
    <property type="match status" value="1"/>
</dbReference>
<feature type="domain" description="ATPase F1/V1/A1 complex alpha/beta subunit nucleotide-binding" evidence="5">
    <location>
        <begin position="131"/>
        <end position="350"/>
    </location>
</feature>
<dbReference type="HAMAP" id="MF_00310">
    <property type="entry name" value="ATP_synth_B_arch"/>
    <property type="match status" value="1"/>
</dbReference>
<evidence type="ECO:0000313" key="9">
    <source>
        <dbReference type="Proteomes" id="UP000001551"/>
    </source>
</evidence>
<feature type="domain" description="ATP synthase A/B type C-terminal" evidence="7">
    <location>
        <begin position="355"/>
        <end position="455"/>
    </location>
</feature>
<sequence length="466" mass="51770">MSLEYVGLKEINGPLIALDGVKDTAFEEMVDIALDDGTHRTGRVIQIEGEKAIIQVFEGTQSISLTNTHTHFQGRPMEIALSKEVLGRIFDGVGRPIDGLGEIFPEQRRDINGNPINPVSRIYPRNYIRTGISSIDALMTLIRGQKLPIFSGSGMPHNELAVQIVRQSQIAAEEGSEFAIVFAAMGVKNDVADYFRRSFEESGVLQRVVMFLNLSNDPIIERILTPRCALTVAEYLAFEKDMHILVVMTDMTSYAEALREFSSSKGEIPGRKGFPGYLYSDLASLYERAGMIKGRKGSVTQIPVLTMPNDDITHPIPDLTGYITEGQIVLDRNLDQTGIYPPVGILPSLSRLMKDGIGEGYTRGDHSAVSNQLFASYAKVQDARSLASVIGEEELSAVDKKYLEFGRKFEKFFVGQSANENRAIDYTLDLGWKLLSLLPKEELDRVDSKLLDKYYKPESAEDLKGE</sequence>
<dbReference type="GO" id="GO:0042777">
    <property type="term" value="P:proton motive force-driven plasma membrane ATP synthesis"/>
    <property type="evidence" value="ECO:0007669"/>
    <property type="project" value="UniProtKB-UniRule"/>
</dbReference>